<dbReference type="GO" id="GO:0015689">
    <property type="term" value="P:molybdate ion transport"/>
    <property type="evidence" value="ECO:0007669"/>
    <property type="project" value="InterPro"/>
</dbReference>
<keyword evidence="1" id="KW-0500">Molybdenum</keyword>
<accession>T0ZC67</accession>
<proteinExistence type="predicted"/>
<reference evidence="3" key="1">
    <citation type="submission" date="2013-08" db="EMBL/GenBank/DDBJ databases">
        <authorList>
            <person name="Mendez C."/>
            <person name="Richter M."/>
            <person name="Ferrer M."/>
            <person name="Sanchez J."/>
        </authorList>
    </citation>
    <scope>NUCLEOTIDE SEQUENCE</scope>
</reference>
<name>T0ZC67_9ZZZZ</name>
<evidence type="ECO:0000259" key="2">
    <source>
        <dbReference type="PROSITE" id="PS51866"/>
    </source>
</evidence>
<feature type="domain" description="Mop" evidence="2">
    <location>
        <begin position="57"/>
        <end position="123"/>
    </location>
</feature>
<reference evidence="3" key="2">
    <citation type="journal article" date="2014" name="ISME J.">
        <title>Microbial stratification in low pH oxic and suboxic macroscopic growths along an acid mine drainage.</title>
        <authorList>
            <person name="Mendez-Garcia C."/>
            <person name="Mesa V."/>
            <person name="Sprenger R.R."/>
            <person name="Richter M."/>
            <person name="Diez M.S."/>
            <person name="Solano J."/>
            <person name="Bargiela R."/>
            <person name="Golyshina O.V."/>
            <person name="Manteca A."/>
            <person name="Ramos J.L."/>
            <person name="Gallego J.R."/>
            <person name="Llorente I."/>
            <person name="Martins Dos Santos V.A."/>
            <person name="Jensen O.N."/>
            <person name="Pelaez A.I."/>
            <person name="Sanchez J."/>
            <person name="Ferrer M."/>
        </authorList>
    </citation>
    <scope>NUCLEOTIDE SEQUENCE</scope>
</reference>
<dbReference type="InterPro" id="IPR008995">
    <property type="entry name" value="Mo/tungstate-bd_C_term_dom"/>
</dbReference>
<organism evidence="3">
    <name type="scientific">mine drainage metagenome</name>
    <dbReference type="NCBI Taxonomy" id="410659"/>
    <lineage>
        <taxon>unclassified sequences</taxon>
        <taxon>metagenomes</taxon>
        <taxon>ecological metagenomes</taxon>
    </lineage>
</organism>
<dbReference type="Pfam" id="PF03459">
    <property type="entry name" value="TOBE"/>
    <property type="match status" value="1"/>
</dbReference>
<dbReference type="EMBL" id="AUZY01009550">
    <property type="protein sequence ID" value="EQD41697.1"/>
    <property type="molecule type" value="Genomic_DNA"/>
</dbReference>
<sequence>PAGGWNRLTGTYRGGTPPVVELSEGGRLVVAFRARPGATVRLRIAPDALLVAPGRFPSSARNVLPAQVGDLRSRGSGRVEVTFLALGVRLRALLTESAVRSLSLRPGVASYLYLKATAVRLDRVSGPTRPS</sequence>
<dbReference type="PROSITE" id="PS51866">
    <property type="entry name" value="MOP"/>
    <property type="match status" value="1"/>
</dbReference>
<dbReference type="AlphaFoldDB" id="T0ZC67"/>
<comment type="caution">
    <text evidence="3">The sequence shown here is derived from an EMBL/GenBank/DDBJ whole genome shotgun (WGS) entry which is preliminary data.</text>
</comment>
<dbReference type="InterPro" id="IPR005116">
    <property type="entry name" value="Transp-assoc_OB_typ1"/>
</dbReference>
<gene>
    <name evidence="3" type="ORF">B1B_14418</name>
</gene>
<protein>
    <submittedName>
        <fullName evidence="3">TOBE domain family</fullName>
    </submittedName>
</protein>
<evidence type="ECO:0000256" key="1">
    <source>
        <dbReference type="ARBA" id="ARBA00022505"/>
    </source>
</evidence>
<feature type="non-terminal residue" evidence="3">
    <location>
        <position position="1"/>
    </location>
</feature>
<dbReference type="SUPFAM" id="SSF50331">
    <property type="entry name" value="MOP-like"/>
    <property type="match status" value="1"/>
</dbReference>
<evidence type="ECO:0000313" key="3">
    <source>
        <dbReference type="EMBL" id="EQD41697.1"/>
    </source>
</evidence>
<dbReference type="Gene3D" id="2.40.50.100">
    <property type="match status" value="1"/>
</dbReference>
<dbReference type="InterPro" id="IPR004606">
    <property type="entry name" value="Mop_domain"/>
</dbReference>